<evidence type="ECO:0000313" key="3">
    <source>
        <dbReference type="Proteomes" id="UP000613768"/>
    </source>
</evidence>
<keyword evidence="3" id="KW-1185">Reference proteome</keyword>
<evidence type="ECO:0008006" key="4">
    <source>
        <dbReference type="Google" id="ProtNLM"/>
    </source>
</evidence>
<gene>
    <name evidence="2" type="ORF">IFO71_07260</name>
</gene>
<evidence type="ECO:0000256" key="1">
    <source>
        <dbReference type="SAM" id="SignalP"/>
    </source>
</evidence>
<keyword evidence="1" id="KW-0732">Signal</keyword>
<feature type="signal peptide" evidence="1">
    <location>
        <begin position="1"/>
        <end position="21"/>
    </location>
</feature>
<name>A0AAW3ZKT6_9GAMM</name>
<dbReference type="Proteomes" id="UP000613768">
    <property type="component" value="Unassembled WGS sequence"/>
</dbReference>
<sequence length="351" mass="38439">MITRLSIAICALMLAAMPIRAADDSELAVPTPLGAAQLFEHWQFRLDAAGRPNHWLRSAEQNRAAKISLPIEIDRHGPDMQLRWQPDPVTAADSAIGVLGPKHRPLLQSADPAGVADAQILSRDGQPVALDRWSEDLEEGRFSLQLLASDRLGNVQRTSAGPFLLDRTPPTLSWRRLDPAEGLPHDVYNGKHALIELSVTDAGAGLESVQLNGSSAEDIRGKQRHTTQFEFSDGQVELTWLASDRVGNRSQGRLQLRVDQHGPELQIASAGQTIDLKAARLPPNQALRLTAVDDTAGVESACVVASIWGEQCRPLPLDVVGLSWGRFTLEFRARDRLANISNRRFVIEVTP</sequence>
<evidence type="ECO:0000313" key="2">
    <source>
        <dbReference type="EMBL" id="MBD8525535.1"/>
    </source>
</evidence>
<dbReference type="RefSeq" id="WP_192028886.1">
    <property type="nucleotide sequence ID" value="NZ_JACYTR010000010.1"/>
</dbReference>
<feature type="chain" id="PRO_5043430897" description="Ig-like domain-containing protein" evidence="1">
    <location>
        <begin position="22"/>
        <end position="351"/>
    </location>
</feature>
<protein>
    <recommendedName>
        <fullName evidence="4">Ig-like domain-containing protein</fullName>
    </recommendedName>
</protein>
<accession>A0AAW3ZKT6</accession>
<organism evidence="2 3">
    <name type="scientific">Pseudomarimonas arenosa</name>
    <dbReference type="NCBI Taxonomy" id="2774145"/>
    <lineage>
        <taxon>Bacteria</taxon>
        <taxon>Pseudomonadati</taxon>
        <taxon>Pseudomonadota</taxon>
        <taxon>Gammaproteobacteria</taxon>
        <taxon>Lysobacterales</taxon>
        <taxon>Lysobacteraceae</taxon>
        <taxon>Pseudomarimonas</taxon>
    </lineage>
</organism>
<dbReference type="EMBL" id="JACYTR010000010">
    <property type="protein sequence ID" value="MBD8525535.1"/>
    <property type="molecule type" value="Genomic_DNA"/>
</dbReference>
<dbReference type="AlphaFoldDB" id="A0AAW3ZKT6"/>
<reference evidence="2 3" key="1">
    <citation type="submission" date="2020-09" db="EMBL/GenBank/DDBJ databases">
        <title>Pseudoxanthomonas sp. CAU 1598 isolated from sand of Yaerae Beach.</title>
        <authorList>
            <person name="Kim W."/>
        </authorList>
    </citation>
    <scope>NUCLEOTIDE SEQUENCE [LARGE SCALE GENOMIC DNA]</scope>
    <source>
        <strain evidence="2 3">CAU 1598</strain>
    </source>
</reference>
<proteinExistence type="predicted"/>
<comment type="caution">
    <text evidence="2">The sequence shown here is derived from an EMBL/GenBank/DDBJ whole genome shotgun (WGS) entry which is preliminary data.</text>
</comment>